<reference evidence="1 2" key="1">
    <citation type="submission" date="2018-12" db="EMBL/GenBank/DDBJ databases">
        <authorList>
            <person name="Tiukova I."/>
            <person name="Dainat J."/>
        </authorList>
    </citation>
    <scope>NUCLEOTIDE SEQUENCE [LARGE SCALE GENOMIC DNA]</scope>
</reference>
<dbReference type="EMBL" id="CAACVR010000005">
    <property type="protein sequence ID" value="VEU20537.1"/>
    <property type="molecule type" value="Genomic_DNA"/>
</dbReference>
<keyword evidence="2" id="KW-1185">Reference proteome</keyword>
<accession>A0A448YI09</accession>
<dbReference type="AlphaFoldDB" id="A0A448YI09"/>
<dbReference type="InterPro" id="IPR007174">
    <property type="entry name" value="Las1"/>
</dbReference>
<dbReference type="OrthoDB" id="10263222at2759"/>
<gene>
    <name evidence="1" type="ORF">BRENAR_LOCUS1272</name>
</gene>
<dbReference type="Proteomes" id="UP000290900">
    <property type="component" value="Unassembled WGS sequence"/>
</dbReference>
<organism evidence="1 2">
    <name type="scientific">Brettanomyces naardenensis</name>
    <name type="common">Yeast</name>
    <dbReference type="NCBI Taxonomy" id="13370"/>
    <lineage>
        <taxon>Eukaryota</taxon>
        <taxon>Fungi</taxon>
        <taxon>Dikarya</taxon>
        <taxon>Ascomycota</taxon>
        <taxon>Saccharomycotina</taxon>
        <taxon>Pichiomycetes</taxon>
        <taxon>Pichiales</taxon>
        <taxon>Pichiaceae</taxon>
        <taxon>Brettanomyces</taxon>
    </lineage>
</organism>
<dbReference type="InParanoid" id="A0A448YI09"/>
<dbReference type="GO" id="GO:0090730">
    <property type="term" value="C:Las1 complex"/>
    <property type="evidence" value="ECO:0007669"/>
    <property type="project" value="InterPro"/>
</dbReference>
<evidence type="ECO:0000313" key="2">
    <source>
        <dbReference type="Proteomes" id="UP000290900"/>
    </source>
</evidence>
<protein>
    <submittedName>
        <fullName evidence="1">DEKNAAC101511</fullName>
    </submittedName>
</protein>
<dbReference type="STRING" id="13370.A0A448YI09"/>
<dbReference type="GO" id="GO:0030687">
    <property type="term" value="C:preribosome, large subunit precursor"/>
    <property type="evidence" value="ECO:0007669"/>
    <property type="project" value="TreeGrafter"/>
</dbReference>
<dbReference type="GO" id="GO:0000460">
    <property type="term" value="P:maturation of 5.8S rRNA"/>
    <property type="evidence" value="ECO:0007669"/>
    <property type="project" value="TreeGrafter"/>
</dbReference>
<dbReference type="PANTHER" id="PTHR15002">
    <property type="entry name" value="RIBOSOMAL BIOGENESIS PROTEIN LAS1L"/>
    <property type="match status" value="1"/>
</dbReference>
<dbReference type="GO" id="GO:0004519">
    <property type="term" value="F:endonuclease activity"/>
    <property type="evidence" value="ECO:0007669"/>
    <property type="project" value="InterPro"/>
</dbReference>
<dbReference type="GO" id="GO:0000470">
    <property type="term" value="P:maturation of LSU-rRNA"/>
    <property type="evidence" value="ECO:0007669"/>
    <property type="project" value="TreeGrafter"/>
</dbReference>
<evidence type="ECO:0000313" key="1">
    <source>
        <dbReference type="EMBL" id="VEU20537.1"/>
    </source>
</evidence>
<dbReference type="Pfam" id="PF04031">
    <property type="entry name" value="Las1"/>
    <property type="match status" value="1"/>
</dbReference>
<proteinExistence type="predicted"/>
<sequence>MTSLLTSSILLDEKLGHEGGDDTPVRLSYTMSIIKFVNGLLDPYQQSNYAMSLHKLAEMMNLPSYFVELRHIGTHEDLPSLEMLRWSADGALKWLDENYWKTVTSLDRGTDERPIDVIRSSFESVRRARRESEDLERPIKRKDTSPRVVEYWESLDELKSFAVSEEDRELLANVMMFEPDGLILREQSVDEERTESIRLLYRPILEELGYDFILLLFEKLSTFVNSSFYLETAENVDFDEVLVRNETDFLIPRNEGELKQAVKWLEFLLTDSLVFSRRPHVKRLVNADSAVIIMNRLGMNSNDRSISLLKFFQLRNKRFLDRSGLMDKVVRILETMEKFQLPEFRTFVPKRKLENVDDIESSKKVKTDAKLYIFEPYDDWEVTPFGRTV</sequence>
<name>A0A448YI09_BRENA</name>
<dbReference type="PANTHER" id="PTHR15002:SF0">
    <property type="entry name" value="RIBOSOMAL BIOGENESIS PROTEIN LAS1L"/>
    <property type="match status" value="1"/>
</dbReference>